<evidence type="ECO:0000313" key="2">
    <source>
        <dbReference type="Proteomes" id="UP001162131"/>
    </source>
</evidence>
<evidence type="ECO:0000313" key="1">
    <source>
        <dbReference type="EMBL" id="CAG9316765.1"/>
    </source>
</evidence>
<dbReference type="Proteomes" id="UP001162131">
    <property type="component" value="Unassembled WGS sequence"/>
</dbReference>
<reference evidence="1" key="1">
    <citation type="submission" date="2021-09" db="EMBL/GenBank/DDBJ databases">
        <authorList>
            <consortium name="AG Swart"/>
            <person name="Singh M."/>
            <person name="Singh A."/>
            <person name="Seah K."/>
            <person name="Emmerich C."/>
        </authorList>
    </citation>
    <scope>NUCLEOTIDE SEQUENCE</scope>
    <source>
        <strain evidence="1">ATCC30299</strain>
    </source>
</reference>
<accession>A0AAU9J7S9</accession>
<dbReference type="EMBL" id="CAJZBQ010000016">
    <property type="protein sequence ID" value="CAG9316765.1"/>
    <property type="molecule type" value="Genomic_DNA"/>
</dbReference>
<comment type="caution">
    <text evidence="1">The sequence shown here is derived from an EMBL/GenBank/DDBJ whole genome shotgun (WGS) entry which is preliminary data.</text>
</comment>
<keyword evidence="2" id="KW-1185">Reference proteome</keyword>
<gene>
    <name evidence="1" type="ORF">BSTOLATCC_MIC16867</name>
</gene>
<dbReference type="AlphaFoldDB" id="A0AAU9J7S9"/>
<proteinExistence type="predicted"/>
<organism evidence="1 2">
    <name type="scientific">Blepharisma stoltei</name>
    <dbReference type="NCBI Taxonomy" id="1481888"/>
    <lineage>
        <taxon>Eukaryota</taxon>
        <taxon>Sar</taxon>
        <taxon>Alveolata</taxon>
        <taxon>Ciliophora</taxon>
        <taxon>Postciliodesmatophora</taxon>
        <taxon>Heterotrichea</taxon>
        <taxon>Heterotrichida</taxon>
        <taxon>Blepharismidae</taxon>
        <taxon>Blepharisma</taxon>
    </lineage>
</organism>
<sequence length="78" mass="8904">MSIQQGSKLLTINLRKLEHPLVSRVKFDIGDSSPPMAVGDKFQPSHGKIMKLEKEKKLSFKEFSEFMIAQREITVSKN</sequence>
<name>A0AAU9J7S9_9CILI</name>
<protein>
    <submittedName>
        <fullName evidence="1">Uncharacterized protein</fullName>
    </submittedName>
</protein>